<name>A0AAD5LRG7_PYTIN</name>
<evidence type="ECO:0000313" key="3">
    <source>
        <dbReference type="Proteomes" id="UP001209570"/>
    </source>
</evidence>
<feature type="region of interest" description="Disordered" evidence="1">
    <location>
        <begin position="129"/>
        <end position="205"/>
    </location>
</feature>
<dbReference type="Proteomes" id="UP001209570">
    <property type="component" value="Unassembled WGS sequence"/>
</dbReference>
<protein>
    <submittedName>
        <fullName evidence="2">Uncharacterized protein</fullName>
    </submittedName>
</protein>
<keyword evidence="3" id="KW-1185">Reference proteome</keyword>
<gene>
    <name evidence="2" type="ORF">P43SY_009167</name>
</gene>
<dbReference type="EMBL" id="JAKCXM010000016">
    <property type="protein sequence ID" value="KAJ0407880.1"/>
    <property type="molecule type" value="Genomic_DNA"/>
</dbReference>
<feature type="compositionally biased region" description="Low complexity" evidence="1">
    <location>
        <begin position="137"/>
        <end position="151"/>
    </location>
</feature>
<proteinExistence type="predicted"/>
<comment type="caution">
    <text evidence="2">The sequence shown here is derived from an EMBL/GenBank/DDBJ whole genome shotgun (WGS) entry which is preliminary data.</text>
</comment>
<sequence>MEHIFFLEDRKNRMGGARNFSHVSDSAMATGPVTTTTLTSGPSLGENYRAGDFYRAKQQEHERAITPTDSSSSSSTAIVRRQAGTVVPLNQNTLQYQHYDDMAFNFSHSGYGGEVTPYYGPERYDGARAASGRRRALPSSRSTNGSSGSRRLQAVDDQALSIQVYRGRQGRVGRSSSRSSSHHSGSDSVVVRPSNSGSSVRASLASDRMSVDNNIGSFNPRGRYIDGGYAPSIQEDEEDAMQRLQGLLHNPSPASSTSTILEHTRYQGYPY</sequence>
<accession>A0AAD5LRG7</accession>
<feature type="compositionally biased region" description="Low complexity" evidence="1">
    <location>
        <begin position="172"/>
        <end position="192"/>
    </location>
</feature>
<evidence type="ECO:0000313" key="2">
    <source>
        <dbReference type="EMBL" id="KAJ0407880.1"/>
    </source>
</evidence>
<evidence type="ECO:0000256" key="1">
    <source>
        <dbReference type="SAM" id="MobiDB-lite"/>
    </source>
</evidence>
<reference evidence="2" key="1">
    <citation type="submission" date="2021-12" db="EMBL/GenBank/DDBJ databases">
        <title>Prjna785345.</title>
        <authorList>
            <person name="Rujirawat T."/>
            <person name="Krajaejun T."/>
        </authorList>
    </citation>
    <scope>NUCLEOTIDE SEQUENCE</scope>
    <source>
        <strain evidence="2">Pi057C3</strain>
    </source>
</reference>
<organism evidence="2 3">
    <name type="scientific">Pythium insidiosum</name>
    <name type="common">Pythiosis disease agent</name>
    <dbReference type="NCBI Taxonomy" id="114742"/>
    <lineage>
        <taxon>Eukaryota</taxon>
        <taxon>Sar</taxon>
        <taxon>Stramenopiles</taxon>
        <taxon>Oomycota</taxon>
        <taxon>Peronosporomycetes</taxon>
        <taxon>Pythiales</taxon>
        <taxon>Pythiaceae</taxon>
        <taxon>Pythium</taxon>
    </lineage>
</organism>
<dbReference type="AlphaFoldDB" id="A0AAD5LRG7"/>